<dbReference type="RefSeq" id="WP_198690712.1">
    <property type="nucleotide sequence ID" value="NZ_CAWPUD010000052.1"/>
</dbReference>
<protein>
    <submittedName>
        <fullName evidence="1">Uncharacterized protein</fullName>
    </submittedName>
</protein>
<organism evidence="1 2">
    <name type="scientific">Xenorhabdus lircayensis</name>
    <dbReference type="NCBI Taxonomy" id="2763499"/>
    <lineage>
        <taxon>Bacteria</taxon>
        <taxon>Pseudomonadati</taxon>
        <taxon>Pseudomonadota</taxon>
        <taxon>Gammaproteobacteria</taxon>
        <taxon>Enterobacterales</taxon>
        <taxon>Morganellaceae</taxon>
        <taxon>Xenorhabdus</taxon>
    </lineage>
</organism>
<dbReference type="EMBL" id="JACOII010000052">
    <property type="protein sequence ID" value="MBI6549940.1"/>
    <property type="molecule type" value="Genomic_DNA"/>
</dbReference>
<keyword evidence="2" id="KW-1185">Reference proteome</keyword>
<name>A0ABS0U7T8_9GAMM</name>
<sequence>MNRTTRKKKSMPRKQLKDFSNSIKAQELRLPPTAKADFDWFIKNSNCRYYLREPFAGEYEDGETPAPYRWYTLVHLIIDQDPVVYISSDGGRSARSAHFIQVGHIPVTCSPIDSDFLTQLLSYQATEKGQTTLEFLWADGLLKMGIVGGGGGVKK</sequence>
<proteinExistence type="predicted"/>
<accession>A0ABS0U7T8</accession>
<evidence type="ECO:0000313" key="2">
    <source>
        <dbReference type="Proteomes" id="UP000696184"/>
    </source>
</evidence>
<gene>
    <name evidence="1" type="ORF">H8A87_14800</name>
</gene>
<dbReference type="Proteomes" id="UP000696184">
    <property type="component" value="Unassembled WGS sequence"/>
</dbReference>
<reference evidence="1 2" key="1">
    <citation type="submission" date="2020-08" db="EMBL/GenBank/DDBJ databases">
        <title>Description of Xenorhabdus lircayensis sp. nov., the symbiotic bacterium associated with the entomopathogenic nematode Steirnernema unicornum.</title>
        <authorList>
            <person name="Castaneda-Alvarez C."/>
            <person name="Prodan S."/>
            <person name="Zamorano A."/>
            <person name="San-Blas E."/>
            <person name="Aballay E."/>
        </authorList>
    </citation>
    <scope>NUCLEOTIDE SEQUENCE [LARGE SCALE GENOMIC DNA]</scope>
    <source>
        <strain evidence="1 2">VLS</strain>
    </source>
</reference>
<evidence type="ECO:0000313" key="1">
    <source>
        <dbReference type="EMBL" id="MBI6549940.1"/>
    </source>
</evidence>
<comment type="caution">
    <text evidence="1">The sequence shown here is derived from an EMBL/GenBank/DDBJ whole genome shotgun (WGS) entry which is preliminary data.</text>
</comment>